<feature type="transmembrane region" description="Helical" evidence="1">
    <location>
        <begin position="339"/>
        <end position="358"/>
    </location>
</feature>
<feature type="transmembrane region" description="Helical" evidence="1">
    <location>
        <begin position="469"/>
        <end position="491"/>
    </location>
</feature>
<sequence>MNLTRTAITRPIFILMIMLASVLLGTMAYKSMRHELNPEVSFPTVTVTTVYPGADPDTVSTLISKKLEDAISGVSNLREVASTSQEGASIVVANFELGADINVALDDVRTRVDGVISQLPTDAERPTVTKFDNSSQPVLYLAFTSTQRDSQQLRDLMDNTLKDKFGQIPGVASAGVQGGDVREIQIQLDKDKLLSYGVGVADVARQVSASTLNVPGGRLVTGEQEYSIRVAGEWKSTDQIRNSIITISDPKNPQAATRSVRMRDIATVSDTVQERTSYSRLNSRDTVVLALQKARDGNAVEITSRADGIVEQIKKQYPDLQITKTFEQGKLIQNSLDDLNFTLMFGVALVSIVVFVFLHNFRGTLIVAIAIPVCIFAALAVVALAGFTINNMTMLALILAVGVLVDDAIVVLENIYRHLKMGEDPRDAAINGRGEIGLAAIAITMADVVVFLPIAFMGGIVGQFFKPMALTYVFAVLASMFVSFTVTPMLAARWYRAGEDMEHPTGWFARWFEKGFGKLERGYGRVLEWSLNHRWFVFILGNSALVCIFMFIGGGFAGLGGKPFEAAAVGMPMLKMAVFLGIIVFIVHLVQKRFRPKYILYGLLFGLLFPASAVVGGFFGAWKKEAPFKFEFIPTTDNAQVGVSIKMPPQASLARTQEVVERVEKVVSANPNVKYVLSNVGTQGVGAFGGGSSGSNYAQVLATLYDRGALLDKLPWKKPTERLRWISDTAVAADLLQAVGKIPGAELKVSTVNGQGFGSPIQISFRSDDRDLLVKTANNIKQKLLDGAIRGVINPDVSTTPGKPELQAIPDRARLADTGLTVGDIGSTVRTLYQGDETARFRVLGNEYKIRVQLSPKDKNNPRIVNEVPVAFKQGSPVYLANVTNIIQRPSIDKISRRDRDQEVQVTADLLPGFAAGSISAQIDTWMKTEKLVPEGVTVKPLGQADAQARESGFIFGAFGLGLLLVYMLLASLYDNLLYPFIVQLAQPQALTGAILALVLSDKSLNLVGFIGLITLIGLVGKNAILLVDYTNTLRARGRNRHDAIVEAGPIRLRPIAMTTTALVIGISPIALAIGRGSEFRETIGIVIIGGITLSTLLTLVVIPCSYTIFDDMSEGIARLVGRFRSSPPAAPELRTEPDLTSAER</sequence>
<evidence type="ECO:0000313" key="3">
    <source>
        <dbReference type="Proteomes" id="UP000027982"/>
    </source>
</evidence>
<evidence type="ECO:0000313" key="2">
    <source>
        <dbReference type="EMBL" id="AIE86555.1"/>
    </source>
</evidence>
<feature type="transmembrane region" description="Helical" evidence="1">
    <location>
        <begin position="395"/>
        <end position="416"/>
    </location>
</feature>
<organism evidence="2 3">
    <name type="scientific">Fimbriimonas ginsengisoli Gsoil 348</name>
    <dbReference type="NCBI Taxonomy" id="661478"/>
    <lineage>
        <taxon>Bacteria</taxon>
        <taxon>Bacillati</taxon>
        <taxon>Armatimonadota</taxon>
        <taxon>Fimbriimonadia</taxon>
        <taxon>Fimbriimonadales</taxon>
        <taxon>Fimbriimonadaceae</taxon>
        <taxon>Fimbriimonas</taxon>
    </lineage>
</organism>
<dbReference type="InterPro" id="IPR027463">
    <property type="entry name" value="AcrB_DN_DC_subdom"/>
</dbReference>
<name>A0A068NUZ5_FIMGI</name>
<dbReference type="Gene3D" id="3.30.2090.10">
    <property type="entry name" value="Multidrug efflux transporter AcrB TolC docking domain, DN and DC subdomains"/>
    <property type="match status" value="2"/>
</dbReference>
<proteinExistence type="predicted"/>
<feature type="transmembrane region" description="Helical" evidence="1">
    <location>
        <begin position="1086"/>
        <end position="1110"/>
    </location>
</feature>
<feature type="transmembrane region" description="Helical" evidence="1">
    <location>
        <begin position="535"/>
        <end position="560"/>
    </location>
</feature>
<keyword evidence="1" id="KW-0812">Transmembrane</keyword>
<dbReference type="STRING" id="661478.OP10G_3187"/>
<feature type="transmembrane region" description="Helical" evidence="1">
    <location>
        <begin position="436"/>
        <end position="457"/>
    </location>
</feature>
<dbReference type="SUPFAM" id="SSF82714">
    <property type="entry name" value="Multidrug efflux transporter AcrB TolC docking domain, DN and DC subdomains"/>
    <property type="match status" value="2"/>
</dbReference>
<dbReference type="GO" id="GO:0005886">
    <property type="term" value="C:plasma membrane"/>
    <property type="evidence" value="ECO:0007669"/>
    <property type="project" value="TreeGrafter"/>
</dbReference>
<keyword evidence="1" id="KW-0472">Membrane</keyword>
<dbReference type="OrthoDB" id="9757876at2"/>
<feature type="transmembrane region" description="Helical" evidence="1">
    <location>
        <begin position="566"/>
        <end position="587"/>
    </location>
</feature>
<feature type="transmembrane region" description="Helical" evidence="1">
    <location>
        <begin position="981"/>
        <end position="1001"/>
    </location>
</feature>
<keyword evidence="3" id="KW-1185">Reference proteome</keyword>
<feature type="transmembrane region" description="Helical" evidence="1">
    <location>
        <begin position="954"/>
        <end position="974"/>
    </location>
</feature>
<dbReference type="Pfam" id="PF00873">
    <property type="entry name" value="ACR_tran"/>
    <property type="match status" value="2"/>
</dbReference>
<gene>
    <name evidence="2" type="ORF">OP10G_3187</name>
</gene>
<dbReference type="Proteomes" id="UP000027982">
    <property type="component" value="Chromosome"/>
</dbReference>
<dbReference type="InterPro" id="IPR001036">
    <property type="entry name" value="Acrflvin-R"/>
</dbReference>
<dbReference type="eggNOG" id="COG0841">
    <property type="taxonomic scope" value="Bacteria"/>
</dbReference>
<accession>A0A068NUZ5</accession>
<dbReference type="Gene3D" id="3.30.70.1430">
    <property type="entry name" value="Multidrug efflux transporter AcrB pore domain"/>
    <property type="match status" value="2"/>
</dbReference>
<feature type="transmembrane region" description="Helical" evidence="1">
    <location>
        <begin position="365"/>
        <end position="389"/>
    </location>
</feature>
<feature type="transmembrane region" description="Helical" evidence="1">
    <location>
        <begin position="12"/>
        <end position="29"/>
    </location>
</feature>
<dbReference type="SUPFAM" id="SSF82866">
    <property type="entry name" value="Multidrug efflux transporter AcrB transmembrane domain"/>
    <property type="match status" value="2"/>
</dbReference>
<dbReference type="RefSeq" id="WP_025229490.1">
    <property type="nucleotide sequence ID" value="NZ_CP007139.1"/>
</dbReference>
<keyword evidence="1" id="KW-1133">Transmembrane helix</keyword>
<feature type="transmembrane region" description="Helical" evidence="1">
    <location>
        <begin position="1007"/>
        <end position="1030"/>
    </location>
</feature>
<dbReference type="PANTHER" id="PTHR32063:SF0">
    <property type="entry name" value="SWARMING MOTILITY PROTEIN SWRC"/>
    <property type="match status" value="1"/>
</dbReference>
<dbReference type="PRINTS" id="PR00702">
    <property type="entry name" value="ACRIFLAVINRP"/>
</dbReference>
<protein>
    <submittedName>
        <fullName evidence="2">RND multidrug efflux transporter</fullName>
    </submittedName>
</protein>
<dbReference type="AlphaFoldDB" id="A0A068NUZ5"/>
<dbReference type="SUPFAM" id="SSF82693">
    <property type="entry name" value="Multidrug efflux transporter AcrB pore domain, PN1, PN2, PC1 and PC2 subdomains"/>
    <property type="match status" value="3"/>
</dbReference>
<dbReference type="HOGENOM" id="CLU_002755_1_2_0"/>
<feature type="transmembrane region" description="Helical" evidence="1">
    <location>
        <begin position="599"/>
        <end position="622"/>
    </location>
</feature>
<reference evidence="2 3" key="1">
    <citation type="journal article" date="2014" name="PLoS ONE">
        <title>The first complete genome sequence of the class fimbriimonadia in the phylum armatimonadetes.</title>
        <authorList>
            <person name="Hu Z.Y."/>
            <person name="Wang Y.Z."/>
            <person name="Im W.T."/>
            <person name="Wang S.Y."/>
            <person name="Zhao G.P."/>
            <person name="Zheng H.J."/>
            <person name="Quan Z.X."/>
        </authorList>
    </citation>
    <scope>NUCLEOTIDE SEQUENCE [LARGE SCALE GENOMIC DNA]</scope>
    <source>
        <strain evidence="2">Gsoil 348</strain>
    </source>
</reference>
<feature type="transmembrane region" description="Helical" evidence="1">
    <location>
        <begin position="1051"/>
        <end position="1074"/>
    </location>
</feature>
<dbReference type="GO" id="GO:0042910">
    <property type="term" value="F:xenobiotic transmembrane transporter activity"/>
    <property type="evidence" value="ECO:0007669"/>
    <property type="project" value="TreeGrafter"/>
</dbReference>
<dbReference type="EMBL" id="CP007139">
    <property type="protein sequence ID" value="AIE86555.1"/>
    <property type="molecule type" value="Genomic_DNA"/>
</dbReference>
<dbReference type="KEGG" id="fgi:OP10G_3187"/>
<evidence type="ECO:0000256" key="1">
    <source>
        <dbReference type="SAM" id="Phobius"/>
    </source>
</evidence>
<dbReference type="PANTHER" id="PTHR32063">
    <property type="match status" value="1"/>
</dbReference>
<dbReference type="Gene3D" id="1.20.1640.10">
    <property type="entry name" value="Multidrug efflux transporter AcrB transmembrane domain"/>
    <property type="match status" value="2"/>
</dbReference>